<proteinExistence type="predicted"/>
<protein>
    <submittedName>
        <fullName evidence="1">Uncharacterized protein</fullName>
    </submittedName>
</protein>
<comment type="caution">
    <text evidence="1">The sequence shown here is derived from an EMBL/GenBank/DDBJ whole genome shotgun (WGS) entry which is preliminary data.</text>
</comment>
<sequence length="61" mass="6680">SRRTMNSSKTLNTELRRLTISAALASLHMSPNPTMSLNITVADWYVFGGTGLPSFSSRATY</sequence>
<dbReference type="EMBL" id="BTSX01000003">
    <property type="protein sequence ID" value="GMS88923.1"/>
    <property type="molecule type" value="Genomic_DNA"/>
</dbReference>
<feature type="non-terminal residue" evidence="1">
    <location>
        <position position="1"/>
    </location>
</feature>
<dbReference type="Proteomes" id="UP001432027">
    <property type="component" value="Unassembled WGS sequence"/>
</dbReference>
<keyword evidence="2" id="KW-1185">Reference proteome</keyword>
<gene>
    <name evidence="1" type="ORF">PENTCL1PPCAC_11098</name>
</gene>
<dbReference type="AlphaFoldDB" id="A0AAV5T0T6"/>
<organism evidence="1 2">
    <name type="scientific">Pristionchus entomophagus</name>
    <dbReference type="NCBI Taxonomy" id="358040"/>
    <lineage>
        <taxon>Eukaryota</taxon>
        <taxon>Metazoa</taxon>
        <taxon>Ecdysozoa</taxon>
        <taxon>Nematoda</taxon>
        <taxon>Chromadorea</taxon>
        <taxon>Rhabditida</taxon>
        <taxon>Rhabditina</taxon>
        <taxon>Diplogasteromorpha</taxon>
        <taxon>Diplogasteroidea</taxon>
        <taxon>Neodiplogasteridae</taxon>
        <taxon>Pristionchus</taxon>
    </lineage>
</organism>
<reference evidence="1" key="1">
    <citation type="submission" date="2023-10" db="EMBL/GenBank/DDBJ databases">
        <title>Genome assembly of Pristionchus species.</title>
        <authorList>
            <person name="Yoshida K."/>
            <person name="Sommer R.J."/>
        </authorList>
    </citation>
    <scope>NUCLEOTIDE SEQUENCE</scope>
    <source>
        <strain evidence="1">RS0144</strain>
    </source>
</reference>
<evidence type="ECO:0000313" key="1">
    <source>
        <dbReference type="EMBL" id="GMS88923.1"/>
    </source>
</evidence>
<evidence type="ECO:0000313" key="2">
    <source>
        <dbReference type="Proteomes" id="UP001432027"/>
    </source>
</evidence>
<feature type="non-terminal residue" evidence="1">
    <location>
        <position position="61"/>
    </location>
</feature>
<accession>A0AAV5T0T6</accession>
<name>A0AAV5T0T6_9BILA</name>